<sequence>QVGSFSILIFVICGLLCLAIALCFAEMGGIYQQTGGAYLYARDTFGPMIGFMVGWMVWLSAIIGWAAMARGFLLYLNYFSPSLSEGWIGEIIIIILIVGLSTLNFLGVKIGARTINFFTISKLVPLFIFITLGFFYIKKPSLSPIFSFDIQNIGEAIVIALFAYTGFEHMSVPAGEMKNPRKDIPIAFFFVILGATLIYTLIQIVAIGTFPGLAQSEKPLADAAANFLGPAGGILIAIGALLAIAGVNSGIALTGPRNLYVLSADGFLPETFSKIHPKFHTPYVAIGINTILTLILFLTGTFEYLIIASVMVSLLQYIPTCLAVIVLRKKGSAVSKSYTCL</sequence>
<proteinExistence type="predicted"/>
<dbReference type="PIRSF" id="PIRSF006060">
    <property type="entry name" value="AA_transporter"/>
    <property type="match status" value="1"/>
</dbReference>
<dbReference type="PANTHER" id="PTHR42770:SF18">
    <property type="entry name" value="ARGININE_AGMATINE ANTIPORTER"/>
    <property type="match status" value="1"/>
</dbReference>
<dbReference type="PANTHER" id="PTHR42770">
    <property type="entry name" value="AMINO ACID TRANSPORTER-RELATED"/>
    <property type="match status" value="1"/>
</dbReference>
<dbReference type="InterPro" id="IPR050367">
    <property type="entry name" value="APC_superfamily"/>
</dbReference>
<accession>A0A0F9NIW9</accession>
<evidence type="ECO:0000256" key="5">
    <source>
        <dbReference type="ARBA" id="ARBA00023136"/>
    </source>
</evidence>
<keyword evidence="4 6" id="KW-1133">Transmembrane helix</keyword>
<feature type="transmembrane region" description="Helical" evidence="6">
    <location>
        <begin position="186"/>
        <end position="207"/>
    </location>
</feature>
<evidence type="ECO:0008006" key="8">
    <source>
        <dbReference type="Google" id="ProtNLM"/>
    </source>
</evidence>
<dbReference type="Gene3D" id="1.20.1740.10">
    <property type="entry name" value="Amino acid/polyamine transporter I"/>
    <property type="match status" value="1"/>
</dbReference>
<reference evidence="7" key="1">
    <citation type="journal article" date="2015" name="Nature">
        <title>Complex archaea that bridge the gap between prokaryotes and eukaryotes.</title>
        <authorList>
            <person name="Spang A."/>
            <person name="Saw J.H."/>
            <person name="Jorgensen S.L."/>
            <person name="Zaremba-Niedzwiedzka K."/>
            <person name="Martijn J."/>
            <person name="Lind A.E."/>
            <person name="van Eijk R."/>
            <person name="Schleper C."/>
            <person name="Guy L."/>
            <person name="Ettema T.J."/>
        </authorList>
    </citation>
    <scope>NUCLEOTIDE SEQUENCE</scope>
</reference>
<feature type="transmembrane region" description="Helical" evidence="6">
    <location>
        <begin position="304"/>
        <end position="327"/>
    </location>
</feature>
<dbReference type="AlphaFoldDB" id="A0A0F9NIW9"/>
<dbReference type="GO" id="GO:0005886">
    <property type="term" value="C:plasma membrane"/>
    <property type="evidence" value="ECO:0007669"/>
    <property type="project" value="UniProtKB-SubCell"/>
</dbReference>
<feature type="transmembrane region" description="Helical" evidence="6">
    <location>
        <begin position="227"/>
        <end position="247"/>
    </location>
</feature>
<evidence type="ECO:0000256" key="2">
    <source>
        <dbReference type="ARBA" id="ARBA00022475"/>
    </source>
</evidence>
<evidence type="ECO:0000313" key="7">
    <source>
        <dbReference type="EMBL" id="KKM81272.1"/>
    </source>
</evidence>
<feature type="transmembrane region" description="Helical" evidence="6">
    <location>
        <begin position="115"/>
        <end position="137"/>
    </location>
</feature>
<feature type="transmembrane region" description="Helical" evidence="6">
    <location>
        <begin position="281"/>
        <end position="298"/>
    </location>
</feature>
<feature type="transmembrane region" description="Helical" evidence="6">
    <location>
        <begin position="6"/>
        <end position="25"/>
    </location>
</feature>
<dbReference type="InterPro" id="IPR002293">
    <property type="entry name" value="AA/rel_permease1"/>
</dbReference>
<comment type="subcellular location">
    <subcellularLocation>
        <location evidence="1">Cell membrane</location>
        <topology evidence="1">Multi-pass membrane protein</topology>
    </subcellularLocation>
</comment>
<evidence type="ECO:0000256" key="6">
    <source>
        <dbReference type="SAM" id="Phobius"/>
    </source>
</evidence>
<gene>
    <name evidence="7" type="ORF">LCGC14_1331520</name>
</gene>
<dbReference type="EMBL" id="LAZR01008048">
    <property type="protein sequence ID" value="KKM81272.1"/>
    <property type="molecule type" value="Genomic_DNA"/>
</dbReference>
<comment type="caution">
    <text evidence="7">The sequence shown here is derived from an EMBL/GenBank/DDBJ whole genome shotgun (WGS) entry which is preliminary data.</text>
</comment>
<name>A0A0F9NIW9_9ZZZZ</name>
<feature type="transmembrane region" description="Helical" evidence="6">
    <location>
        <begin position="87"/>
        <end position="108"/>
    </location>
</feature>
<dbReference type="GO" id="GO:0022857">
    <property type="term" value="F:transmembrane transporter activity"/>
    <property type="evidence" value="ECO:0007669"/>
    <property type="project" value="InterPro"/>
</dbReference>
<feature type="transmembrane region" description="Helical" evidence="6">
    <location>
        <begin position="45"/>
        <end position="67"/>
    </location>
</feature>
<keyword evidence="5 6" id="KW-0472">Membrane</keyword>
<evidence type="ECO:0000256" key="4">
    <source>
        <dbReference type="ARBA" id="ARBA00022989"/>
    </source>
</evidence>
<feature type="transmembrane region" description="Helical" evidence="6">
    <location>
        <begin position="143"/>
        <end position="165"/>
    </location>
</feature>
<keyword evidence="2" id="KW-1003">Cell membrane</keyword>
<protein>
    <recommendedName>
        <fullName evidence="8">Amino acid permease/ SLC12A domain-containing protein</fullName>
    </recommendedName>
</protein>
<organism evidence="7">
    <name type="scientific">marine sediment metagenome</name>
    <dbReference type="NCBI Taxonomy" id="412755"/>
    <lineage>
        <taxon>unclassified sequences</taxon>
        <taxon>metagenomes</taxon>
        <taxon>ecological metagenomes</taxon>
    </lineage>
</organism>
<evidence type="ECO:0000256" key="3">
    <source>
        <dbReference type="ARBA" id="ARBA00022692"/>
    </source>
</evidence>
<evidence type="ECO:0000256" key="1">
    <source>
        <dbReference type="ARBA" id="ARBA00004651"/>
    </source>
</evidence>
<feature type="non-terminal residue" evidence="7">
    <location>
        <position position="1"/>
    </location>
</feature>
<dbReference type="Pfam" id="PF13520">
    <property type="entry name" value="AA_permease_2"/>
    <property type="match status" value="1"/>
</dbReference>
<keyword evidence="3 6" id="KW-0812">Transmembrane</keyword>